<accession>A0A1S2Y5K9</accession>
<evidence type="ECO:0000259" key="20">
    <source>
        <dbReference type="PROSITE" id="PS50011"/>
    </source>
</evidence>
<dbReference type="InterPro" id="IPR002902">
    <property type="entry name" value="GNK2"/>
</dbReference>
<evidence type="ECO:0000256" key="17">
    <source>
        <dbReference type="ARBA" id="ARBA00048679"/>
    </source>
</evidence>
<dbReference type="GO" id="GO:0005886">
    <property type="term" value="C:plasma membrane"/>
    <property type="evidence" value="ECO:0007669"/>
    <property type="project" value="TreeGrafter"/>
</dbReference>
<evidence type="ECO:0000256" key="13">
    <source>
        <dbReference type="ARBA" id="ARBA00023157"/>
    </source>
</evidence>
<keyword evidence="3" id="KW-0723">Serine/threonine-protein kinase</keyword>
<dbReference type="RefSeq" id="XP_004499785.1">
    <property type="nucleotide sequence ID" value="XM_004499728.3"/>
</dbReference>
<dbReference type="PaxDb" id="3827-XP_004499785.1"/>
<evidence type="ECO:0000256" key="9">
    <source>
        <dbReference type="ARBA" id="ARBA00022777"/>
    </source>
</evidence>
<keyword evidence="14" id="KW-0675">Receptor</keyword>
<dbReference type="SUPFAM" id="SSF56112">
    <property type="entry name" value="Protein kinase-like (PK-like)"/>
    <property type="match status" value="1"/>
</dbReference>
<dbReference type="EC" id="2.7.11.1" evidence="2"/>
<dbReference type="AlphaFoldDB" id="A0A1S2Y5K9"/>
<keyword evidence="13" id="KW-1015">Disulfide bond</keyword>
<dbReference type="Pfam" id="PF11883">
    <property type="entry name" value="DUF3403"/>
    <property type="match status" value="1"/>
</dbReference>
<protein>
    <recommendedName>
        <fullName evidence="2">non-specific serine/threonine protein kinase</fullName>
        <ecNumber evidence="2">2.7.11.1</ecNumber>
    </recommendedName>
</protein>
<evidence type="ECO:0000256" key="1">
    <source>
        <dbReference type="ARBA" id="ARBA00004167"/>
    </source>
</evidence>
<feature type="transmembrane region" description="Helical" evidence="18">
    <location>
        <begin position="271"/>
        <end position="296"/>
    </location>
</feature>
<dbReference type="Gene3D" id="1.10.510.10">
    <property type="entry name" value="Transferase(Phosphotransferase) domain 1"/>
    <property type="match status" value="1"/>
</dbReference>
<evidence type="ECO:0000256" key="11">
    <source>
        <dbReference type="ARBA" id="ARBA00022989"/>
    </source>
</evidence>
<dbReference type="FunFam" id="3.30.200.20:FF:000195">
    <property type="entry name" value="G-type lectin S-receptor-like serine/threonine-protein kinase"/>
    <property type="match status" value="1"/>
</dbReference>
<dbReference type="PANTHER" id="PTHR27002:SF518">
    <property type="entry name" value="PROTEIN KINASE DOMAIN"/>
    <property type="match status" value="1"/>
</dbReference>
<evidence type="ECO:0000256" key="18">
    <source>
        <dbReference type="SAM" id="Phobius"/>
    </source>
</evidence>
<dbReference type="PROSITE" id="PS50011">
    <property type="entry name" value="PROTEIN_KINASE_DOM"/>
    <property type="match status" value="1"/>
</dbReference>
<keyword evidence="9" id="KW-0418">Kinase</keyword>
<dbReference type="FunFam" id="1.10.510.10:FF:000467">
    <property type="entry name" value="Liguleless narrow1"/>
    <property type="match status" value="1"/>
</dbReference>
<feature type="chain" id="PRO_5010211596" description="non-specific serine/threonine protein kinase" evidence="19">
    <location>
        <begin position="26"/>
        <end position="658"/>
    </location>
</feature>
<keyword evidence="8" id="KW-0547">Nucleotide-binding</keyword>
<evidence type="ECO:0000256" key="2">
    <source>
        <dbReference type="ARBA" id="ARBA00012513"/>
    </source>
</evidence>
<evidence type="ECO:0000256" key="4">
    <source>
        <dbReference type="ARBA" id="ARBA00022679"/>
    </source>
</evidence>
<evidence type="ECO:0000256" key="16">
    <source>
        <dbReference type="ARBA" id="ARBA00047899"/>
    </source>
</evidence>
<comment type="subcellular location">
    <subcellularLocation>
        <location evidence="1">Membrane</location>
        <topology evidence="1">Single-pass membrane protein</topology>
    </subcellularLocation>
</comment>
<feature type="domain" description="Gnk2-homologous" evidence="21">
    <location>
        <begin position="139"/>
        <end position="247"/>
    </location>
</feature>
<dbReference type="PANTHER" id="PTHR27002">
    <property type="entry name" value="RECEPTOR-LIKE SERINE/THREONINE-PROTEIN KINASE SD1-8"/>
    <property type="match status" value="1"/>
</dbReference>
<evidence type="ECO:0000256" key="19">
    <source>
        <dbReference type="SAM" id="SignalP"/>
    </source>
</evidence>
<keyword evidence="12 18" id="KW-0472">Membrane</keyword>
<dbReference type="OrthoDB" id="4062651at2759"/>
<evidence type="ECO:0000256" key="5">
    <source>
        <dbReference type="ARBA" id="ARBA00022692"/>
    </source>
</evidence>
<reference evidence="22" key="1">
    <citation type="journal article" date="2013" name="Nat. Biotechnol.">
        <title>Draft genome sequence of chickpea (Cicer arietinum) provides a resource for trait improvement.</title>
        <authorList>
            <person name="Varshney R.K."/>
            <person name="Song C."/>
            <person name="Saxena R.K."/>
            <person name="Azam S."/>
            <person name="Yu S."/>
            <person name="Sharpe A.G."/>
            <person name="Cannon S."/>
            <person name="Baek J."/>
            <person name="Rosen B.D."/>
            <person name="Tar'an B."/>
            <person name="Millan T."/>
            <person name="Zhang X."/>
            <person name="Ramsay L.D."/>
            <person name="Iwata A."/>
            <person name="Wang Y."/>
            <person name="Nelson W."/>
            <person name="Farmer A.D."/>
            <person name="Gaur P.M."/>
            <person name="Soderlund C."/>
            <person name="Penmetsa R.V."/>
            <person name="Xu C."/>
            <person name="Bharti A.K."/>
            <person name="He W."/>
            <person name="Winter P."/>
            <person name="Zhao S."/>
            <person name="Hane J.K."/>
            <person name="Carrasquilla-Garcia N."/>
            <person name="Condie J.A."/>
            <person name="Upadhyaya H.D."/>
            <person name="Luo M.C."/>
            <person name="Thudi M."/>
            <person name="Gowda C.L."/>
            <person name="Singh N.P."/>
            <person name="Lichtenzveig J."/>
            <person name="Gali K.K."/>
            <person name="Rubio J."/>
            <person name="Nadarajan N."/>
            <person name="Dolezel J."/>
            <person name="Bansal K.C."/>
            <person name="Xu X."/>
            <person name="Edwards D."/>
            <person name="Zhang G."/>
            <person name="Kahl G."/>
            <person name="Gil J."/>
            <person name="Singh K.B."/>
            <person name="Datta S.K."/>
            <person name="Jackson S.A."/>
            <person name="Wang J."/>
            <person name="Cook D.R."/>
        </authorList>
    </citation>
    <scope>NUCLEOTIDE SEQUENCE [LARGE SCALE GENOMIC DNA]</scope>
    <source>
        <strain evidence="22">cv. CDC Frontier</strain>
    </source>
</reference>
<evidence type="ECO:0000256" key="15">
    <source>
        <dbReference type="ARBA" id="ARBA00023180"/>
    </source>
</evidence>
<keyword evidence="6 19" id="KW-0732">Signal</keyword>
<dbReference type="FunFam" id="3.30.430.20:FF:000009">
    <property type="entry name" value="Cysteine-rich receptor-like protein kinase 28"/>
    <property type="match status" value="1"/>
</dbReference>
<evidence type="ECO:0000256" key="8">
    <source>
        <dbReference type="ARBA" id="ARBA00022741"/>
    </source>
</evidence>
<dbReference type="GO" id="GO:0004674">
    <property type="term" value="F:protein serine/threonine kinase activity"/>
    <property type="evidence" value="ECO:0007669"/>
    <property type="project" value="UniProtKB-KW"/>
</dbReference>
<dbReference type="PROSITE" id="PS00108">
    <property type="entry name" value="PROTEIN_KINASE_ST"/>
    <property type="match status" value="1"/>
</dbReference>
<keyword evidence="15" id="KW-0325">Glycoprotein</keyword>
<dbReference type="InterPro" id="IPR000719">
    <property type="entry name" value="Prot_kinase_dom"/>
</dbReference>
<feature type="domain" description="Gnk2-homologous" evidence="21">
    <location>
        <begin position="29"/>
        <end position="133"/>
    </location>
</feature>
<keyword evidence="10" id="KW-0067">ATP-binding</keyword>
<dbReference type="PROSITE" id="PS51473">
    <property type="entry name" value="GNK2"/>
    <property type="match status" value="2"/>
</dbReference>
<name>A0A1S2Y5K9_CICAR</name>
<comment type="catalytic activity">
    <reaction evidence="16">
        <text>L-threonyl-[protein] + ATP = O-phospho-L-threonyl-[protein] + ADP + H(+)</text>
        <dbReference type="Rhea" id="RHEA:46608"/>
        <dbReference type="Rhea" id="RHEA-COMP:11060"/>
        <dbReference type="Rhea" id="RHEA-COMP:11605"/>
        <dbReference type="ChEBI" id="CHEBI:15378"/>
        <dbReference type="ChEBI" id="CHEBI:30013"/>
        <dbReference type="ChEBI" id="CHEBI:30616"/>
        <dbReference type="ChEBI" id="CHEBI:61977"/>
        <dbReference type="ChEBI" id="CHEBI:456216"/>
        <dbReference type="EC" id="2.7.11.1"/>
    </reaction>
</comment>
<evidence type="ECO:0000313" key="22">
    <source>
        <dbReference type="Proteomes" id="UP000087171"/>
    </source>
</evidence>
<dbReference type="CDD" id="cd14066">
    <property type="entry name" value="STKc_IRAK"/>
    <property type="match status" value="1"/>
</dbReference>
<evidence type="ECO:0000313" key="23">
    <source>
        <dbReference type="RefSeq" id="XP_004499785.1"/>
    </source>
</evidence>
<dbReference type="InterPro" id="IPR021820">
    <property type="entry name" value="S-locus_recpt_kinase_C"/>
</dbReference>
<evidence type="ECO:0000256" key="7">
    <source>
        <dbReference type="ARBA" id="ARBA00022737"/>
    </source>
</evidence>
<evidence type="ECO:0000256" key="3">
    <source>
        <dbReference type="ARBA" id="ARBA00022527"/>
    </source>
</evidence>
<dbReference type="Gene3D" id="3.30.430.20">
    <property type="entry name" value="Gnk2 domain, C-X8-C-X2-C motif"/>
    <property type="match status" value="2"/>
</dbReference>
<feature type="domain" description="Protein kinase" evidence="20">
    <location>
        <begin position="340"/>
        <end position="626"/>
    </location>
</feature>
<dbReference type="InterPro" id="IPR011009">
    <property type="entry name" value="Kinase-like_dom_sf"/>
</dbReference>
<dbReference type="Proteomes" id="UP000087171">
    <property type="component" value="Chromosome Ca5"/>
</dbReference>
<reference evidence="23" key="2">
    <citation type="submission" date="2025-08" db="UniProtKB">
        <authorList>
            <consortium name="RefSeq"/>
        </authorList>
    </citation>
    <scope>IDENTIFICATION</scope>
    <source>
        <tissue evidence="23">Etiolated seedlings</tissue>
    </source>
</reference>
<proteinExistence type="predicted"/>
<dbReference type="InterPro" id="IPR001245">
    <property type="entry name" value="Ser-Thr/Tyr_kinase_cat_dom"/>
</dbReference>
<dbReference type="Pfam" id="PF07714">
    <property type="entry name" value="PK_Tyr_Ser-Thr"/>
    <property type="match status" value="1"/>
</dbReference>
<dbReference type="CDD" id="cd23509">
    <property type="entry name" value="Gnk2-like"/>
    <property type="match status" value="2"/>
</dbReference>
<dbReference type="Gene3D" id="3.30.200.20">
    <property type="entry name" value="Phosphorylase Kinase, domain 1"/>
    <property type="match status" value="1"/>
</dbReference>
<dbReference type="InterPro" id="IPR038408">
    <property type="entry name" value="GNK2_sf"/>
</dbReference>
<sequence>MAKKLILISILKFLTFMTLFTKSNTQSPNYVGDDCHNSKEQSLTKTYKSNLNKVLSWLSSDALTSKGYNHTNIGGNTVDGVYGLYDCRGDVTGSFCQFCVSTAASDILQHCPNRASAVIWYNFCILRYSNHDFFGNLTITPSWQILGSKNITKPQELEKAEDNMQSLIREATLVTHNLYAMGEFNLSNSPSSQKRYGLVQCSRDLSDNQCSQCLEDMLDKVPKCCGTKIGWQVLAPSCLIKYDDYMFFQLISQTSAPLPNPADQGGSSKSITLIIITIVIVLVALALISCCIYFIWRRYQSNKDGLPLESLDDLIQGEDSLHGDLPTIPLIWIRQSTNNFSELCQLGEGGFGPVYKGNLVDGTEVAIKRLSKTSCQGLEEFKNEVIFIAKLQHRNLVRLLGCCIEENEKLLVYEYMSNSSLSFHLFNEEKRNHLDWKLRFSIVNGIAKGLLYLHEDSRLRVIHRDLKASNVLLDQEMNPKISDFGLARAFEKGQSEENTARIMGTYGYMSPEYAMEGLYSVKSDVFSFGVLLLEIICGKRNSGFYLADHGQTLLIYSWRLWCEGKCLELLDPILEKTYIANEVMKCIHIGLLCVQEDAIDRPNMSNVVVMLASDTMTLPNPNHPAFSVGRRVREDESTSKASKDISGNEITMSNILPR</sequence>
<organism evidence="22 23">
    <name type="scientific">Cicer arietinum</name>
    <name type="common">Chickpea</name>
    <name type="synonym">Garbanzo</name>
    <dbReference type="NCBI Taxonomy" id="3827"/>
    <lineage>
        <taxon>Eukaryota</taxon>
        <taxon>Viridiplantae</taxon>
        <taxon>Streptophyta</taxon>
        <taxon>Embryophyta</taxon>
        <taxon>Tracheophyta</taxon>
        <taxon>Spermatophyta</taxon>
        <taxon>Magnoliopsida</taxon>
        <taxon>eudicotyledons</taxon>
        <taxon>Gunneridae</taxon>
        <taxon>Pentapetalae</taxon>
        <taxon>rosids</taxon>
        <taxon>fabids</taxon>
        <taxon>Fabales</taxon>
        <taxon>Fabaceae</taxon>
        <taxon>Papilionoideae</taxon>
        <taxon>50 kb inversion clade</taxon>
        <taxon>NPAAA clade</taxon>
        <taxon>Hologalegina</taxon>
        <taxon>IRL clade</taxon>
        <taxon>Cicereae</taxon>
        <taxon>Cicer</taxon>
    </lineage>
</organism>
<keyword evidence="22" id="KW-1185">Reference proteome</keyword>
<evidence type="ECO:0000256" key="6">
    <source>
        <dbReference type="ARBA" id="ARBA00022729"/>
    </source>
</evidence>
<dbReference type="GO" id="GO:0005524">
    <property type="term" value="F:ATP binding"/>
    <property type="evidence" value="ECO:0007669"/>
    <property type="project" value="UniProtKB-KW"/>
</dbReference>
<dbReference type="eggNOG" id="ENOG502QWDY">
    <property type="taxonomic scope" value="Eukaryota"/>
</dbReference>
<keyword evidence="5 18" id="KW-0812">Transmembrane</keyword>
<gene>
    <name evidence="23" type="primary">LOC101495667</name>
</gene>
<dbReference type="Pfam" id="PF01657">
    <property type="entry name" value="Stress-antifung"/>
    <property type="match status" value="2"/>
</dbReference>
<evidence type="ECO:0000256" key="14">
    <source>
        <dbReference type="ARBA" id="ARBA00023170"/>
    </source>
</evidence>
<dbReference type="InterPro" id="IPR008271">
    <property type="entry name" value="Ser/Thr_kinase_AS"/>
</dbReference>
<evidence type="ECO:0000256" key="12">
    <source>
        <dbReference type="ARBA" id="ARBA00023136"/>
    </source>
</evidence>
<dbReference type="KEGG" id="cam:101495667"/>
<evidence type="ECO:0000259" key="21">
    <source>
        <dbReference type="PROSITE" id="PS51473"/>
    </source>
</evidence>
<dbReference type="SMART" id="SM00220">
    <property type="entry name" value="S_TKc"/>
    <property type="match status" value="1"/>
</dbReference>
<dbReference type="GeneID" id="101495667"/>
<keyword evidence="11 18" id="KW-1133">Transmembrane helix</keyword>
<feature type="signal peptide" evidence="19">
    <location>
        <begin position="1"/>
        <end position="25"/>
    </location>
</feature>
<evidence type="ECO:0000256" key="10">
    <source>
        <dbReference type="ARBA" id="ARBA00022840"/>
    </source>
</evidence>
<keyword evidence="4" id="KW-0808">Transferase</keyword>
<comment type="catalytic activity">
    <reaction evidence="17">
        <text>L-seryl-[protein] + ATP = O-phospho-L-seryl-[protein] + ADP + H(+)</text>
        <dbReference type="Rhea" id="RHEA:17989"/>
        <dbReference type="Rhea" id="RHEA-COMP:9863"/>
        <dbReference type="Rhea" id="RHEA-COMP:11604"/>
        <dbReference type="ChEBI" id="CHEBI:15378"/>
        <dbReference type="ChEBI" id="CHEBI:29999"/>
        <dbReference type="ChEBI" id="CHEBI:30616"/>
        <dbReference type="ChEBI" id="CHEBI:83421"/>
        <dbReference type="ChEBI" id="CHEBI:456216"/>
        <dbReference type="EC" id="2.7.11.1"/>
    </reaction>
</comment>
<keyword evidence="7" id="KW-0677">Repeat</keyword>